<feature type="transmembrane region" description="Helical" evidence="1">
    <location>
        <begin position="154"/>
        <end position="174"/>
    </location>
</feature>
<feature type="transmembrane region" description="Helical" evidence="1">
    <location>
        <begin position="102"/>
        <end position="123"/>
    </location>
</feature>
<evidence type="ECO:0000259" key="2">
    <source>
        <dbReference type="Pfam" id="PF01757"/>
    </source>
</evidence>
<dbReference type="PANTHER" id="PTHR23028:SF131">
    <property type="entry name" value="BLR2367 PROTEIN"/>
    <property type="match status" value="1"/>
</dbReference>
<dbReference type="PANTHER" id="PTHR23028">
    <property type="entry name" value="ACETYLTRANSFERASE"/>
    <property type="match status" value="1"/>
</dbReference>
<keyword evidence="3" id="KW-0808">Transferase</keyword>
<dbReference type="GO" id="GO:0000271">
    <property type="term" value="P:polysaccharide biosynthetic process"/>
    <property type="evidence" value="ECO:0007669"/>
    <property type="project" value="TreeGrafter"/>
</dbReference>
<gene>
    <name evidence="3" type="ORF">GO499_15145</name>
</gene>
<evidence type="ECO:0000313" key="3">
    <source>
        <dbReference type="EMBL" id="QHQ36415.1"/>
    </source>
</evidence>
<reference evidence="3 4" key="1">
    <citation type="submission" date="2019-12" db="EMBL/GenBank/DDBJ databases">
        <title>Complete genome sequence of Algicella marina strain 9Alg 56(T) isolated from the red alga Tichocarpus crinitus.</title>
        <authorList>
            <person name="Kim S.-G."/>
            <person name="Nedashkovskaya O.I."/>
        </authorList>
    </citation>
    <scope>NUCLEOTIDE SEQUENCE [LARGE SCALE GENOMIC DNA]</scope>
    <source>
        <strain evidence="3 4">9Alg 56</strain>
    </source>
</reference>
<dbReference type="AlphaFoldDB" id="A0A6P1T3U3"/>
<keyword evidence="4" id="KW-1185">Reference proteome</keyword>
<keyword evidence="3" id="KW-0012">Acyltransferase</keyword>
<dbReference type="EMBL" id="CP046620">
    <property type="protein sequence ID" value="QHQ36415.1"/>
    <property type="molecule type" value="Genomic_DNA"/>
</dbReference>
<dbReference type="GO" id="GO:0016747">
    <property type="term" value="F:acyltransferase activity, transferring groups other than amino-acyl groups"/>
    <property type="evidence" value="ECO:0007669"/>
    <property type="project" value="InterPro"/>
</dbReference>
<evidence type="ECO:0000313" key="4">
    <source>
        <dbReference type="Proteomes" id="UP000464495"/>
    </source>
</evidence>
<dbReference type="Pfam" id="PF01757">
    <property type="entry name" value="Acyl_transf_3"/>
    <property type="match status" value="1"/>
</dbReference>
<dbReference type="InterPro" id="IPR050879">
    <property type="entry name" value="Acyltransferase_3"/>
</dbReference>
<dbReference type="KEGG" id="amaq:GO499_15145"/>
<organism evidence="3 4">
    <name type="scientific">Algicella marina</name>
    <dbReference type="NCBI Taxonomy" id="2683284"/>
    <lineage>
        <taxon>Bacteria</taxon>
        <taxon>Pseudomonadati</taxon>
        <taxon>Pseudomonadota</taxon>
        <taxon>Alphaproteobacteria</taxon>
        <taxon>Rhodobacterales</taxon>
        <taxon>Paracoccaceae</taxon>
        <taxon>Algicella</taxon>
    </lineage>
</organism>
<feature type="transmembrane region" description="Helical" evidence="1">
    <location>
        <begin position="180"/>
        <end position="209"/>
    </location>
</feature>
<proteinExistence type="predicted"/>
<feature type="transmembrane region" description="Helical" evidence="1">
    <location>
        <begin position="328"/>
        <end position="349"/>
    </location>
</feature>
<sequence length="363" mass="39155">MSGISLQITKPASPMASPPAGFSPGIHGARGLFALCVVLYHVYNSGLPVWSLPAPVHHGLRSLTFGVEMFFAISGYVIIGTLARSDSARAFLHNRASRILPLLWLTTLVYLPLALVAGLPWVTGPATNAAFPLIVLGNLFALAPLLPLPVLFPVAWTICYEFAFYILAGATRLARRGWPLVVLVGLAICLQHPRALFFLPGILVALGLVQHRLPPAFIREPLLPLAVFLAAWSLAANPELPRFEPLYLWADPARLALAGLALLAATAAILGISEGRGLLGRVLQTRPLMWLGTISYSLYLWHTIIIGITKAAMRHFGIPALAGPASQLVLLALALPASLFIAHVSAEFLEKRVTRTLRRRITA</sequence>
<dbReference type="GO" id="GO:0016020">
    <property type="term" value="C:membrane"/>
    <property type="evidence" value="ECO:0007669"/>
    <property type="project" value="TreeGrafter"/>
</dbReference>
<evidence type="ECO:0000256" key="1">
    <source>
        <dbReference type="SAM" id="Phobius"/>
    </source>
</evidence>
<dbReference type="InterPro" id="IPR002656">
    <property type="entry name" value="Acyl_transf_3_dom"/>
</dbReference>
<feature type="domain" description="Acyltransferase 3" evidence="2">
    <location>
        <begin position="25"/>
        <end position="342"/>
    </location>
</feature>
<keyword evidence="1" id="KW-0472">Membrane</keyword>
<dbReference type="Proteomes" id="UP000464495">
    <property type="component" value="Chromosome"/>
</dbReference>
<feature type="transmembrane region" description="Helical" evidence="1">
    <location>
        <begin position="255"/>
        <end position="275"/>
    </location>
</feature>
<feature type="transmembrane region" description="Helical" evidence="1">
    <location>
        <begin position="21"/>
        <end position="43"/>
    </location>
</feature>
<feature type="transmembrane region" description="Helical" evidence="1">
    <location>
        <begin position="63"/>
        <end position="82"/>
    </location>
</feature>
<keyword evidence="1" id="KW-0812">Transmembrane</keyword>
<keyword evidence="1" id="KW-1133">Transmembrane helix</keyword>
<protein>
    <submittedName>
        <fullName evidence="3">Acyltransferase family protein</fullName>
    </submittedName>
</protein>
<name>A0A6P1T3U3_9RHOB</name>
<accession>A0A6P1T3U3</accession>
<feature type="transmembrane region" description="Helical" evidence="1">
    <location>
        <begin position="287"/>
        <end position="308"/>
    </location>
</feature>
<dbReference type="RefSeq" id="WP_161862961.1">
    <property type="nucleotide sequence ID" value="NZ_CP046620.1"/>
</dbReference>